<dbReference type="STRING" id="997296.PB1_14754"/>
<reference evidence="1 2" key="1">
    <citation type="journal article" date="2012" name="Appl. Environ. Microbiol.">
        <title>Genome Sequence of Thermotolerant Bacillus methanolicus: Features and Regulation Related to Methylotrophy and Production of L-Lysine and L-Glutamate from Methanol.</title>
        <authorList>
            <person name="Heggeset T.M."/>
            <person name="Krog A."/>
            <person name="Balzer S."/>
            <person name="Wentzel A."/>
            <person name="Ellingsen T.E."/>
            <person name="Brautaset T."/>
        </authorList>
    </citation>
    <scope>NUCLEOTIDE SEQUENCE [LARGE SCALE GENOMIC DNA]</scope>
    <source>
        <strain evidence="1 2">PB1</strain>
    </source>
</reference>
<dbReference type="Proteomes" id="UP000010523">
    <property type="component" value="Unassembled WGS sequence"/>
</dbReference>
<dbReference type="InterPro" id="IPR052022">
    <property type="entry name" value="26kDa_periplasmic_antigen"/>
</dbReference>
<dbReference type="Gene3D" id="3.30.110.170">
    <property type="entry name" value="Protein of unknown function (DUF541), domain 1"/>
    <property type="match status" value="1"/>
</dbReference>
<evidence type="ECO:0008006" key="3">
    <source>
        <dbReference type="Google" id="ProtNLM"/>
    </source>
</evidence>
<dbReference type="AlphaFoldDB" id="I3DX56"/>
<comment type="caution">
    <text evidence="1">The sequence shown here is derived from an EMBL/GenBank/DDBJ whole genome shotgun (WGS) entry which is preliminary data.</text>
</comment>
<dbReference type="EMBL" id="AFEU01000003">
    <property type="protein sequence ID" value="EIJ78827.1"/>
    <property type="molecule type" value="Genomic_DNA"/>
</dbReference>
<dbReference type="PATRIC" id="fig|997296.3.peg.3111"/>
<dbReference type="PANTHER" id="PTHR34387">
    <property type="entry name" value="SLR1258 PROTEIN"/>
    <property type="match status" value="1"/>
</dbReference>
<dbReference type="Pfam" id="PF04402">
    <property type="entry name" value="SIMPL"/>
    <property type="match status" value="1"/>
</dbReference>
<dbReference type="RefSeq" id="WP_004437753.1">
    <property type="nucleotide sequence ID" value="NZ_AFEU01000003.1"/>
</dbReference>
<sequence length="222" mass="24522">MHYHQPVYRGTGQRNDKNILKVIGEGSISARPDRATVILGATTEDQDLAKAQSENAEAISNIIGSVLEIGIPRENIQTFDYRAEPQYRYEDGKQIFIGYKVTHLLKITIDQVDQVGRLVDTAVKNGANTVNNIDFSVSDPVLYYNKALANAVQDTLLKAQTIAGSLGVTLIKTPRQVIEESQAPKPIPFFTTTMVKGESTVPIEAGKLTISAVVRAEYQYYY</sequence>
<dbReference type="eggNOG" id="COG2968">
    <property type="taxonomic scope" value="Bacteria"/>
</dbReference>
<dbReference type="PANTHER" id="PTHR34387:SF1">
    <property type="entry name" value="PERIPLASMIC IMMUNOGENIC PROTEIN"/>
    <property type="match status" value="1"/>
</dbReference>
<name>I3DX56_BACMT</name>
<proteinExistence type="predicted"/>
<protein>
    <recommendedName>
        <fullName evidence="3">DUF541 domain-containing protein</fullName>
    </recommendedName>
</protein>
<organism evidence="1 2">
    <name type="scientific">Bacillus methanolicus PB1</name>
    <dbReference type="NCBI Taxonomy" id="997296"/>
    <lineage>
        <taxon>Bacteria</taxon>
        <taxon>Bacillati</taxon>
        <taxon>Bacillota</taxon>
        <taxon>Bacilli</taxon>
        <taxon>Bacillales</taxon>
        <taxon>Bacillaceae</taxon>
        <taxon>Bacillus</taxon>
    </lineage>
</organism>
<dbReference type="Gene3D" id="3.30.70.2970">
    <property type="entry name" value="Protein of unknown function (DUF541), domain 2"/>
    <property type="match status" value="1"/>
</dbReference>
<dbReference type="OrthoDB" id="9785192at2"/>
<dbReference type="GO" id="GO:0006974">
    <property type="term" value="P:DNA damage response"/>
    <property type="evidence" value="ECO:0007669"/>
    <property type="project" value="TreeGrafter"/>
</dbReference>
<gene>
    <name evidence="1" type="ORF">PB1_14754</name>
</gene>
<dbReference type="InterPro" id="IPR007497">
    <property type="entry name" value="SIMPL/DUF541"/>
</dbReference>
<accession>I3DX56</accession>
<keyword evidence="2" id="KW-1185">Reference proteome</keyword>
<evidence type="ECO:0000313" key="1">
    <source>
        <dbReference type="EMBL" id="EIJ78827.1"/>
    </source>
</evidence>
<evidence type="ECO:0000313" key="2">
    <source>
        <dbReference type="Proteomes" id="UP000010523"/>
    </source>
</evidence>